<dbReference type="InterPro" id="IPR025110">
    <property type="entry name" value="AMP-bd_C"/>
</dbReference>
<dbReference type="GO" id="GO:0031956">
    <property type="term" value="F:medium-chain fatty acid-CoA ligase activity"/>
    <property type="evidence" value="ECO:0007669"/>
    <property type="project" value="TreeGrafter"/>
</dbReference>
<feature type="region of interest" description="Disordered" evidence="1">
    <location>
        <begin position="577"/>
        <end position="604"/>
    </location>
</feature>
<protein>
    <submittedName>
        <fullName evidence="4">2-succinylbenzoate--chloroplastic peroxisomal</fullName>
    </submittedName>
</protein>
<evidence type="ECO:0000259" key="2">
    <source>
        <dbReference type="Pfam" id="PF00501"/>
    </source>
</evidence>
<dbReference type="InterPro" id="IPR000873">
    <property type="entry name" value="AMP-dep_synth/lig_dom"/>
</dbReference>
<evidence type="ECO:0000256" key="1">
    <source>
        <dbReference type="SAM" id="MobiDB-lite"/>
    </source>
</evidence>
<dbReference type="Gene3D" id="3.30.300.30">
    <property type="match status" value="1"/>
</dbReference>
<accession>A0A2P6TU90</accession>
<dbReference type="InterPro" id="IPR045851">
    <property type="entry name" value="AMP-bd_C_sf"/>
</dbReference>
<dbReference type="PANTHER" id="PTHR43201:SF32">
    <property type="entry name" value="2-SUCCINYLBENZOATE--COA LIGASE, CHLOROPLASTIC_PEROXISOMAL"/>
    <property type="match status" value="1"/>
</dbReference>
<dbReference type="Gene3D" id="3.40.50.12780">
    <property type="entry name" value="N-terminal domain of ligase-like"/>
    <property type="match status" value="1"/>
</dbReference>
<comment type="caution">
    <text evidence="4">The sequence shown here is derived from an EMBL/GenBank/DDBJ whole genome shotgun (WGS) entry which is preliminary data.</text>
</comment>
<proteinExistence type="predicted"/>
<feature type="region of interest" description="Disordered" evidence="1">
    <location>
        <begin position="763"/>
        <end position="789"/>
    </location>
</feature>
<dbReference type="OrthoDB" id="10253115at2759"/>
<feature type="domain" description="AMP-dependent synthetase/ligase" evidence="2">
    <location>
        <begin position="38"/>
        <end position="444"/>
    </location>
</feature>
<dbReference type="GO" id="GO:0006631">
    <property type="term" value="P:fatty acid metabolic process"/>
    <property type="evidence" value="ECO:0007669"/>
    <property type="project" value="TreeGrafter"/>
</dbReference>
<dbReference type="Pfam" id="PF00501">
    <property type="entry name" value="AMP-binding"/>
    <property type="match status" value="1"/>
</dbReference>
<feature type="compositionally biased region" description="Gly residues" evidence="1">
    <location>
        <begin position="769"/>
        <end position="789"/>
    </location>
</feature>
<feature type="region of interest" description="Disordered" evidence="1">
    <location>
        <begin position="667"/>
        <end position="692"/>
    </location>
</feature>
<feature type="compositionally biased region" description="Basic and acidic residues" evidence="1">
    <location>
        <begin position="592"/>
        <end position="604"/>
    </location>
</feature>
<dbReference type="InterPro" id="IPR042099">
    <property type="entry name" value="ANL_N_sf"/>
</dbReference>
<dbReference type="EMBL" id="LHPG02000006">
    <property type="protein sequence ID" value="PRW57638.1"/>
    <property type="molecule type" value="Genomic_DNA"/>
</dbReference>
<evidence type="ECO:0000259" key="3">
    <source>
        <dbReference type="Pfam" id="PF13193"/>
    </source>
</evidence>
<dbReference type="STRING" id="3076.A0A2P6TU90"/>
<reference evidence="4 5" key="1">
    <citation type="journal article" date="2018" name="Plant J.">
        <title>Genome sequences of Chlorella sorokiniana UTEX 1602 and Micractinium conductrix SAG 241.80: implications to maltose excretion by a green alga.</title>
        <authorList>
            <person name="Arriola M.B."/>
            <person name="Velmurugan N."/>
            <person name="Zhang Y."/>
            <person name="Plunkett M.H."/>
            <person name="Hondzo H."/>
            <person name="Barney B.M."/>
        </authorList>
    </citation>
    <scope>NUCLEOTIDE SEQUENCE [LARGE SCALE GENOMIC DNA]</scope>
    <source>
        <strain evidence="5">UTEX 1602</strain>
    </source>
</reference>
<name>A0A2P6TU90_CHLSO</name>
<organism evidence="4 5">
    <name type="scientific">Chlorella sorokiniana</name>
    <name type="common">Freshwater green alga</name>
    <dbReference type="NCBI Taxonomy" id="3076"/>
    <lineage>
        <taxon>Eukaryota</taxon>
        <taxon>Viridiplantae</taxon>
        <taxon>Chlorophyta</taxon>
        <taxon>core chlorophytes</taxon>
        <taxon>Trebouxiophyceae</taxon>
        <taxon>Chlorellales</taxon>
        <taxon>Chlorellaceae</taxon>
        <taxon>Chlorella clade</taxon>
        <taxon>Chlorella</taxon>
    </lineage>
</organism>
<gene>
    <name evidence="4" type="ORF">C2E21_3657</name>
</gene>
<dbReference type="InterPro" id="IPR020845">
    <property type="entry name" value="AMP-binding_CS"/>
</dbReference>
<evidence type="ECO:0000313" key="4">
    <source>
        <dbReference type="EMBL" id="PRW57638.1"/>
    </source>
</evidence>
<dbReference type="Pfam" id="PF13193">
    <property type="entry name" value="AMP-binding_C"/>
    <property type="match status" value="1"/>
</dbReference>
<dbReference type="AlphaFoldDB" id="A0A2P6TU90"/>
<dbReference type="CDD" id="cd04433">
    <property type="entry name" value="AFD_class_I"/>
    <property type="match status" value="1"/>
</dbReference>
<dbReference type="Proteomes" id="UP000239899">
    <property type="component" value="Unassembled WGS sequence"/>
</dbReference>
<sequence>MAHIAGYLHAAAGAAATAADAGASNATANHDAATEPPMFLCEGRAATARQASARVSALAAALVQRLDMQPGDRVCVAALATDRHLEALLAITAATGIAAPLNWRWGAAEAAGAAALVGARLLVADAACLRFALAAAGAANGALSTLLLLGSPGEYQQADLAAAPPGLQLAFAEALGGSCPGGGGLVLRAAPGGAALIVYTSGTTGKPKGVTLSHAALHSQCMAKLLMCGYCADDVYLHAAPLFHIGGLCSALAMLAAGARHVFLPRFDGPALLDAIRQHSVTSFIAVPTMVAELLAAASSAGVATLPSVQRILVGGGGMSPALQSGLAALCPAATVHTAYGMTECASSLTFATLWGPGGAGLTNSAGSGSGGAGGSQPAGPAGGVFVGKPPPGIELAIYLPPAGDAAEAGSGGGSGSGGGGGRVLLAGEGEVLTRGPHTMLGYWDDDDATAAAQLPGGWLRTGDLGCLSQGRLWLLGRAKDMIKSGGENVHAWEVERCLVDHPAVSMAAVVGAADWRLGEAVAAAVVLRPGWRWCGARCQVLLAPHGQAAGRAAASSVLAAAAAAVAPAGGRGGSMAGGGLGSSLTSGEQPAPERRQAAGLEEDWRRTLLQRSASRPGSSLERGSSLDDGFLAAEAVCCEQQEPQRHPGALQQLAAVAAGLQAVADKSSSGGGGHLGSSSGRSGSGSEGADERCVDGTLLQQHCRAAGLAGFKLPRVFLLCDAAGAMSTGASSLSSGREVLPLNSTGKVVKHVLRERVQQHMQAAGRAGTSGGDGGNGGSGGTGPRSRL</sequence>
<feature type="domain" description="AMP-binding enzyme C-terminal" evidence="3">
    <location>
        <begin position="494"/>
        <end position="531"/>
    </location>
</feature>
<keyword evidence="5" id="KW-1185">Reference proteome</keyword>
<evidence type="ECO:0000313" key="5">
    <source>
        <dbReference type="Proteomes" id="UP000239899"/>
    </source>
</evidence>
<dbReference type="PROSITE" id="PS00455">
    <property type="entry name" value="AMP_BINDING"/>
    <property type="match status" value="1"/>
</dbReference>
<dbReference type="SUPFAM" id="SSF56801">
    <property type="entry name" value="Acetyl-CoA synthetase-like"/>
    <property type="match status" value="1"/>
</dbReference>
<dbReference type="PANTHER" id="PTHR43201">
    <property type="entry name" value="ACYL-COA SYNTHETASE"/>
    <property type="match status" value="1"/>
</dbReference>